<evidence type="ECO:0000313" key="3">
    <source>
        <dbReference type="Proteomes" id="UP000036958"/>
    </source>
</evidence>
<dbReference type="PROSITE" id="PS51257">
    <property type="entry name" value="PROKAR_LIPOPROTEIN"/>
    <property type="match status" value="1"/>
</dbReference>
<dbReference type="Proteomes" id="UP000036958">
    <property type="component" value="Unassembled WGS sequence"/>
</dbReference>
<reference evidence="3" key="1">
    <citation type="submission" date="2015-07" db="EMBL/GenBank/DDBJ databases">
        <title>Genome sequencing of Sunxiuqinia dokdonensis strain SK.</title>
        <authorList>
            <person name="Ahn S."/>
            <person name="Kim B.-C."/>
        </authorList>
    </citation>
    <scope>NUCLEOTIDE SEQUENCE [LARGE SCALE GENOMIC DNA]</scope>
    <source>
        <strain evidence="3">SK</strain>
    </source>
</reference>
<dbReference type="STRING" id="1409788.NC99_01440"/>
<comment type="caution">
    <text evidence="2">The sequence shown here is derived from an EMBL/GenBank/DDBJ whole genome shotgun (WGS) entry which is preliminary data.</text>
</comment>
<organism evidence="2 3">
    <name type="scientific">Sunxiuqinia dokdonensis</name>
    <dbReference type="NCBI Taxonomy" id="1409788"/>
    <lineage>
        <taxon>Bacteria</taxon>
        <taxon>Pseudomonadati</taxon>
        <taxon>Bacteroidota</taxon>
        <taxon>Bacteroidia</taxon>
        <taxon>Marinilabiliales</taxon>
        <taxon>Prolixibacteraceae</taxon>
        <taxon>Sunxiuqinia</taxon>
    </lineage>
</organism>
<gene>
    <name evidence="2" type="ORF">NC99_01440</name>
</gene>
<sequence length="278" mass="32042">MKTKKEMFTVFFITLFLACALLASGQDQSFNFVLPSSDLHNRQQHQYQVETDYLNFNIYGDFGSRMRISGKCTTGLPGGKLAWADVFMQRSDQPDGPFASKEQLDYINGFSYTYEQNILAPEFFAGFPNNSVEAKNLVWDMAGMEFFAWGHTDSLQLNVPYHANQANGQVELAGHGFFDNRDIILTWKGMTANNDETLAMIDFRTLNNKLEVQVDMGDRHFQTKGRSHYWGTIWLSVDQQCIDRIELYEDVVLEIGWNDQVEKELVDVVREMRVTKIY</sequence>
<proteinExistence type="predicted"/>
<feature type="chain" id="PRO_5005591569" evidence="1">
    <location>
        <begin position="30"/>
        <end position="278"/>
    </location>
</feature>
<dbReference type="EMBL" id="LGIA01000008">
    <property type="protein sequence ID" value="KOH47014.1"/>
    <property type="molecule type" value="Genomic_DNA"/>
</dbReference>
<dbReference type="RefSeq" id="WP_053178811.1">
    <property type="nucleotide sequence ID" value="NZ_LGIA01000008.1"/>
</dbReference>
<keyword evidence="3" id="KW-1185">Reference proteome</keyword>
<evidence type="ECO:0000256" key="1">
    <source>
        <dbReference type="SAM" id="SignalP"/>
    </source>
</evidence>
<evidence type="ECO:0000313" key="2">
    <source>
        <dbReference type="EMBL" id="KOH47014.1"/>
    </source>
</evidence>
<dbReference type="AlphaFoldDB" id="A0A0L8VEX1"/>
<dbReference type="OrthoDB" id="1118124at2"/>
<protein>
    <submittedName>
        <fullName evidence="2">Uncharacterized protein</fullName>
    </submittedName>
</protein>
<feature type="signal peptide" evidence="1">
    <location>
        <begin position="1"/>
        <end position="29"/>
    </location>
</feature>
<keyword evidence="1" id="KW-0732">Signal</keyword>
<accession>A0A0L8VEX1</accession>
<name>A0A0L8VEX1_9BACT</name>